<accession>A0ABQ5KW67</accession>
<evidence type="ECO:0000313" key="3">
    <source>
        <dbReference type="Proteomes" id="UP001057375"/>
    </source>
</evidence>
<comment type="caution">
    <text evidence="2">The sequence shown here is derived from an EMBL/GenBank/DDBJ whole genome shotgun (WGS) entry which is preliminary data.</text>
</comment>
<organism evidence="2 3">
    <name type="scientific">Aduncisulcus paluster</name>
    <dbReference type="NCBI Taxonomy" id="2918883"/>
    <lineage>
        <taxon>Eukaryota</taxon>
        <taxon>Metamonada</taxon>
        <taxon>Carpediemonas-like organisms</taxon>
        <taxon>Aduncisulcus</taxon>
    </lineage>
</organism>
<dbReference type="PANTHER" id="PTHR14097">
    <property type="entry name" value="OXIDOREDUCTASE HTATIP2"/>
    <property type="match status" value="1"/>
</dbReference>
<dbReference type="Proteomes" id="UP001057375">
    <property type="component" value="Unassembled WGS sequence"/>
</dbReference>
<proteinExistence type="predicted"/>
<evidence type="ECO:0000313" key="2">
    <source>
        <dbReference type="EMBL" id="GKT36693.1"/>
    </source>
</evidence>
<dbReference type="EMBL" id="BQXS01011281">
    <property type="protein sequence ID" value="GKT36693.1"/>
    <property type="molecule type" value="Genomic_DNA"/>
</dbReference>
<evidence type="ECO:0000259" key="1">
    <source>
        <dbReference type="Pfam" id="PF13460"/>
    </source>
</evidence>
<protein>
    <submittedName>
        <fullName evidence="2">NAD(P)H-binding protein</fullName>
    </submittedName>
</protein>
<dbReference type="Pfam" id="PF13460">
    <property type="entry name" value="NAD_binding_10"/>
    <property type="match status" value="1"/>
</dbReference>
<reference evidence="2" key="1">
    <citation type="submission" date="2022-03" db="EMBL/GenBank/DDBJ databases">
        <title>Draft genome sequence of Aduncisulcus paluster, a free-living microaerophilic Fornicata.</title>
        <authorList>
            <person name="Yuyama I."/>
            <person name="Kume K."/>
            <person name="Tamura T."/>
            <person name="Inagaki Y."/>
            <person name="Hashimoto T."/>
        </authorList>
    </citation>
    <scope>NUCLEOTIDE SEQUENCE</scope>
    <source>
        <strain evidence="2">NY0171</strain>
    </source>
</reference>
<gene>
    <name evidence="2" type="ORF">ADUPG1_009606</name>
</gene>
<dbReference type="PANTHER" id="PTHR14097:SF7">
    <property type="entry name" value="OXIDOREDUCTASE HTATIP2"/>
    <property type="match status" value="1"/>
</dbReference>
<dbReference type="InterPro" id="IPR016040">
    <property type="entry name" value="NAD(P)-bd_dom"/>
</dbReference>
<dbReference type="InterPro" id="IPR036291">
    <property type="entry name" value="NAD(P)-bd_dom_sf"/>
</dbReference>
<dbReference type="SUPFAM" id="SSF51735">
    <property type="entry name" value="NAD(P)-binding Rossmann-fold domains"/>
    <property type="match status" value="1"/>
</dbReference>
<dbReference type="Gene3D" id="3.40.50.720">
    <property type="entry name" value="NAD(P)-binding Rossmann-like Domain"/>
    <property type="match status" value="1"/>
</dbReference>
<feature type="domain" description="NAD(P)-binding" evidence="1">
    <location>
        <begin position="15"/>
        <end position="156"/>
    </location>
</feature>
<name>A0ABQ5KW67_9EUKA</name>
<sequence length="258" mass="28948">MFSPRSKFRKVGLFGATGLIGQRVLMNLIDTQTLITVFTHRVLTSDEMLFWSEKPNVSIKFVGDYLKEDNYSRQLRGMDAVFIMVGTTASRAGSKDTQRSIDRDIPIAIASAAKRANVYRIGIVSSTGASVDSKWFFLKMKGEMEKGVEDQRIPFTCFVRPSIVRGKRRSSEPFRYVESASKFVAVGVSWFLPKTIKPVHAEDVAYELINSTFDMHTPGISVVSNSDIISRVLEREKEDKSPKEAMIKECEASSIAIK</sequence>
<keyword evidence="3" id="KW-1185">Reference proteome</keyword>